<dbReference type="SUPFAM" id="SSF53756">
    <property type="entry name" value="UDP-Glycosyltransferase/glycogen phosphorylase"/>
    <property type="match status" value="1"/>
</dbReference>
<dbReference type="Gene3D" id="3.40.50.2000">
    <property type="entry name" value="Glycogen Phosphorylase B"/>
    <property type="match status" value="1"/>
</dbReference>
<proteinExistence type="predicted"/>
<reference evidence="2 3" key="1">
    <citation type="submission" date="2019-09" db="EMBL/GenBank/DDBJ databases">
        <title>Draft genome sequence of various Type strains from the CCUG.</title>
        <authorList>
            <person name="Pineiro-Iglesias B."/>
            <person name="Tunovic T."/>
            <person name="Unosson C."/>
            <person name="Inganas E."/>
            <person name="Ohlen M."/>
            <person name="Cardew S."/>
            <person name="Jensie-Markopoulos S."/>
            <person name="Salva-Serra F."/>
            <person name="Jaen-Luchoro D."/>
            <person name="Karlsson R."/>
            <person name="Svensson-Stadler L."/>
            <person name="Chun J."/>
            <person name="Moore E."/>
        </authorList>
    </citation>
    <scope>NUCLEOTIDE SEQUENCE [LARGE SCALE GENOMIC DNA]</scope>
    <source>
        <strain evidence="2 3">CCUG 32756T</strain>
    </source>
</reference>
<dbReference type="Proteomes" id="UP000323707">
    <property type="component" value="Unassembled WGS sequence"/>
</dbReference>
<dbReference type="GO" id="GO:0016757">
    <property type="term" value="F:glycosyltransferase activity"/>
    <property type="evidence" value="ECO:0007669"/>
    <property type="project" value="InterPro"/>
</dbReference>
<evidence type="ECO:0000259" key="1">
    <source>
        <dbReference type="Pfam" id="PF00534"/>
    </source>
</evidence>
<organism evidence="2 3">
    <name type="scientific">Helicobacter canis</name>
    <dbReference type="NCBI Taxonomy" id="29419"/>
    <lineage>
        <taxon>Bacteria</taxon>
        <taxon>Pseudomonadati</taxon>
        <taxon>Campylobacterota</taxon>
        <taxon>Epsilonproteobacteria</taxon>
        <taxon>Campylobacterales</taxon>
        <taxon>Helicobacteraceae</taxon>
        <taxon>Helicobacter</taxon>
    </lineage>
</organism>
<accession>A0A5M9QHD9</accession>
<evidence type="ECO:0000313" key="3">
    <source>
        <dbReference type="Proteomes" id="UP000323707"/>
    </source>
</evidence>
<protein>
    <submittedName>
        <fullName evidence="2">Glycosyltransferase family 4 protein</fullName>
    </submittedName>
</protein>
<gene>
    <name evidence="2" type="ORF">F4V45_07125</name>
</gene>
<comment type="caution">
    <text evidence="2">The sequence shown here is derived from an EMBL/GenBank/DDBJ whole genome shotgun (WGS) entry which is preliminary data.</text>
</comment>
<evidence type="ECO:0000313" key="2">
    <source>
        <dbReference type="EMBL" id="KAA8707641.1"/>
    </source>
</evidence>
<dbReference type="Pfam" id="PF00534">
    <property type="entry name" value="Glycos_transf_1"/>
    <property type="match status" value="1"/>
</dbReference>
<feature type="domain" description="Glycosyl transferase family 1" evidence="1">
    <location>
        <begin position="9"/>
        <end position="89"/>
    </location>
</feature>
<dbReference type="EMBL" id="VXKE01000021">
    <property type="protein sequence ID" value="KAA8707641.1"/>
    <property type="molecule type" value="Genomic_DNA"/>
</dbReference>
<keyword evidence="2" id="KW-0808">Transferase</keyword>
<dbReference type="InterPro" id="IPR001296">
    <property type="entry name" value="Glyco_trans_1"/>
</dbReference>
<name>A0A5M9QHD9_9HELI</name>
<sequence>MITIELSLLKLYALAHYLNSPIQFAPALPPQELKQILALAKLSISPSLLNETFGLTIVESMLSGTPALVANRQELSTTAQRFGGFIFDDLEAELKGILDKYEAHFTHFLQERERASSYILSRPYYKELYAIYTR</sequence>
<dbReference type="AlphaFoldDB" id="A0A5M9QHD9"/>